<comment type="caution">
    <text evidence="1">The sequence shown here is derived from an EMBL/GenBank/DDBJ whole genome shotgun (WGS) entry which is preliminary data.</text>
</comment>
<dbReference type="EMBL" id="BLIP01000002">
    <property type="protein sequence ID" value="GFE25527.1"/>
    <property type="molecule type" value="Genomic_DNA"/>
</dbReference>
<evidence type="ECO:0000313" key="1">
    <source>
        <dbReference type="EMBL" id="GFE25527.1"/>
    </source>
</evidence>
<organism evidence="1 2">
    <name type="scientific">Streptomyces nigrescens</name>
    <dbReference type="NCBI Taxonomy" id="1920"/>
    <lineage>
        <taxon>Bacteria</taxon>
        <taxon>Bacillati</taxon>
        <taxon>Actinomycetota</taxon>
        <taxon>Actinomycetes</taxon>
        <taxon>Kitasatosporales</taxon>
        <taxon>Streptomycetaceae</taxon>
        <taxon>Streptomyces</taxon>
    </lineage>
</organism>
<reference evidence="1 2" key="1">
    <citation type="submission" date="2019-12" db="EMBL/GenBank/DDBJ databases">
        <title>Whole genome shotgun sequence of Streptomyces libani subsp. libani NBRC 13452.</title>
        <authorList>
            <person name="Ichikawa N."/>
            <person name="Kimura A."/>
            <person name="Kitahashi Y."/>
            <person name="Komaki H."/>
            <person name="Tamura T."/>
        </authorList>
    </citation>
    <scope>NUCLEOTIDE SEQUENCE [LARGE SCALE GENOMIC DNA]</scope>
    <source>
        <strain evidence="1 2">NBRC 13452</strain>
    </source>
</reference>
<accession>A0A640TPC8</accession>
<protein>
    <submittedName>
        <fullName evidence="1">Uncharacterized protein</fullName>
    </submittedName>
</protein>
<name>A0A640TPC8_STRNI</name>
<proteinExistence type="predicted"/>
<gene>
    <name evidence="1" type="ORF">Sliba_59800</name>
</gene>
<sequence length="108" mass="11448">MCRGGGTVAVTGRHAGMRQLRAALCNCSWPKCGRAGVDEVVVNVSGVYSEHGHPDAVQDLQDILAAGGMPPAGSRSRSRSRRTVRCGCTGAPRCRPAVRREETHHGAR</sequence>
<dbReference type="AlphaFoldDB" id="A0A640TPC8"/>
<dbReference type="Proteomes" id="UP000429552">
    <property type="component" value="Unassembled WGS sequence"/>
</dbReference>
<evidence type="ECO:0000313" key="2">
    <source>
        <dbReference type="Proteomes" id="UP000429552"/>
    </source>
</evidence>